<proteinExistence type="predicted"/>
<evidence type="ECO:0000313" key="2">
    <source>
        <dbReference type="Proteomes" id="UP001642360"/>
    </source>
</evidence>
<comment type="caution">
    <text evidence="1">The sequence shown here is derived from an EMBL/GenBank/DDBJ whole genome shotgun (WGS) entry which is preliminary data.</text>
</comment>
<name>A0ABC8QZ79_9AQUA</name>
<reference evidence="1 2" key="1">
    <citation type="submission" date="2024-02" db="EMBL/GenBank/DDBJ databases">
        <authorList>
            <person name="Vignale AGUSTIN F."/>
            <person name="Sosa J E."/>
            <person name="Modenutti C."/>
        </authorList>
    </citation>
    <scope>NUCLEOTIDE SEQUENCE [LARGE SCALE GENOMIC DNA]</scope>
</reference>
<organism evidence="1 2">
    <name type="scientific">Ilex paraguariensis</name>
    <name type="common">yerba mate</name>
    <dbReference type="NCBI Taxonomy" id="185542"/>
    <lineage>
        <taxon>Eukaryota</taxon>
        <taxon>Viridiplantae</taxon>
        <taxon>Streptophyta</taxon>
        <taxon>Embryophyta</taxon>
        <taxon>Tracheophyta</taxon>
        <taxon>Spermatophyta</taxon>
        <taxon>Magnoliopsida</taxon>
        <taxon>eudicotyledons</taxon>
        <taxon>Gunneridae</taxon>
        <taxon>Pentapetalae</taxon>
        <taxon>asterids</taxon>
        <taxon>campanulids</taxon>
        <taxon>Aquifoliales</taxon>
        <taxon>Aquifoliaceae</taxon>
        <taxon>Ilex</taxon>
    </lineage>
</organism>
<sequence length="135" mass="13799">MTWAIPLALEIASTTAPLGIWRRRQLGRVGFSAGGVGAGLDKDGVSGNASLGNARQLGAGLGLGNARQNGSTGGAQLDGSAILCEFLGGTNLRGKAPRRRGVQLSGAKCLFGPLGDDGRRPSILGSNAWWSIRQS</sequence>
<evidence type="ECO:0000313" key="1">
    <source>
        <dbReference type="EMBL" id="CAK9135999.1"/>
    </source>
</evidence>
<dbReference type="Proteomes" id="UP001642360">
    <property type="component" value="Unassembled WGS sequence"/>
</dbReference>
<dbReference type="EMBL" id="CAUOFW020000726">
    <property type="protein sequence ID" value="CAK9135999.1"/>
    <property type="molecule type" value="Genomic_DNA"/>
</dbReference>
<keyword evidence="2" id="KW-1185">Reference proteome</keyword>
<dbReference type="AlphaFoldDB" id="A0ABC8QZ79"/>
<gene>
    <name evidence="1" type="ORF">ILEXP_LOCUS2957</name>
</gene>
<protein>
    <submittedName>
        <fullName evidence="1">Uncharacterized protein</fullName>
    </submittedName>
</protein>
<accession>A0ABC8QZ79</accession>